<dbReference type="Proteomes" id="UP000768462">
    <property type="component" value="Unassembled WGS sequence"/>
</dbReference>
<dbReference type="InterPro" id="IPR004038">
    <property type="entry name" value="Ribosomal_eL8/eL30/eS12/Gad45"/>
</dbReference>
<reference evidence="2 4" key="1">
    <citation type="submission" date="2014-07" db="EMBL/GenBank/DDBJ databases">
        <title>Draft genome of Clostridium sulfidigenes 113A isolated from sediments associated with methane hydrate from Krishna Godavari basin.</title>
        <authorList>
            <person name="Honkalas V.S."/>
            <person name="Dabir A.P."/>
            <person name="Arora P."/>
            <person name="Dhakephalkar P.K."/>
        </authorList>
    </citation>
    <scope>NUCLEOTIDE SEQUENCE [LARGE SCALE GENOMIC DNA]</scope>
    <source>
        <strain evidence="2 4">113A</strain>
    </source>
</reference>
<protein>
    <submittedName>
        <fullName evidence="3">50S ribosomal protein L7ae-like protein</fullName>
    </submittedName>
    <submittedName>
        <fullName evidence="2">Ribosomal protein L7Ae family protein</fullName>
    </submittedName>
</protein>
<dbReference type="Pfam" id="PF01248">
    <property type="entry name" value="Ribosomal_L7Ae"/>
    <property type="match status" value="1"/>
</dbReference>
<gene>
    <name evidence="3" type="ORF">E7215_11320</name>
    <name evidence="2" type="ORF">IO99_10025</name>
</gene>
<dbReference type="AlphaFoldDB" id="A0A084JBS4"/>
<comment type="caution">
    <text evidence="2">The sequence shown here is derived from an EMBL/GenBank/DDBJ whole genome shotgun (WGS) entry which is preliminary data.</text>
</comment>
<evidence type="ECO:0000313" key="2">
    <source>
        <dbReference type="EMBL" id="KEZ86408.1"/>
    </source>
</evidence>
<dbReference type="NCBIfam" id="NF004078">
    <property type="entry name" value="PRK05583.1"/>
    <property type="match status" value="1"/>
</dbReference>
<dbReference type="EMBL" id="JPMD01000023">
    <property type="protein sequence ID" value="KEZ86408.1"/>
    <property type="molecule type" value="Genomic_DNA"/>
</dbReference>
<dbReference type="GO" id="GO:0005840">
    <property type="term" value="C:ribosome"/>
    <property type="evidence" value="ECO:0007669"/>
    <property type="project" value="UniProtKB-KW"/>
</dbReference>
<proteinExistence type="predicted"/>
<name>A0A084JBS4_9CLOT</name>
<evidence type="ECO:0000313" key="3">
    <source>
        <dbReference type="EMBL" id="MBE6060745.1"/>
    </source>
</evidence>
<evidence type="ECO:0000313" key="4">
    <source>
        <dbReference type="Proteomes" id="UP000028542"/>
    </source>
</evidence>
<feature type="domain" description="Ribosomal protein eL8/eL30/eS12/Gadd45" evidence="1">
    <location>
        <begin position="8"/>
        <end position="88"/>
    </location>
</feature>
<dbReference type="EMBL" id="SVCM01000127">
    <property type="protein sequence ID" value="MBE6060745.1"/>
    <property type="molecule type" value="Genomic_DNA"/>
</dbReference>
<accession>A0A084JBS4</accession>
<keyword evidence="2" id="KW-0687">Ribonucleoprotein</keyword>
<dbReference type="eggNOG" id="COG1358">
    <property type="taxonomic scope" value="Bacteria"/>
</dbReference>
<dbReference type="InterPro" id="IPR029064">
    <property type="entry name" value="Ribosomal_eL30-like_sf"/>
</dbReference>
<keyword evidence="2" id="KW-0689">Ribosomal protein</keyword>
<sequence length="104" mass="12093">MQNKFLSFLGIAKKSRNLVEGYNGCEEEIKRNKIHLCILSLECSENTKKKFEKYCDDRRVPVIGNIPKNELGMAIGREEINVLAVRDEKICENLIKLWKENYGM</sequence>
<dbReference type="Gene3D" id="3.30.1330.30">
    <property type="match status" value="1"/>
</dbReference>
<reference evidence="3" key="2">
    <citation type="submission" date="2019-04" db="EMBL/GenBank/DDBJ databases">
        <title>Evolution of Biomass-Degrading Anaerobic Consortia Revealed by Metagenomics.</title>
        <authorList>
            <person name="Peng X."/>
        </authorList>
    </citation>
    <scope>NUCLEOTIDE SEQUENCE</scope>
    <source>
        <strain evidence="3">SIG254</strain>
    </source>
</reference>
<dbReference type="STRING" id="318464.IO99_10025"/>
<dbReference type="SUPFAM" id="SSF55315">
    <property type="entry name" value="L30e-like"/>
    <property type="match status" value="1"/>
</dbReference>
<evidence type="ECO:0000259" key="1">
    <source>
        <dbReference type="Pfam" id="PF01248"/>
    </source>
</evidence>
<organism evidence="2 4">
    <name type="scientific">Clostridium sulfidigenes</name>
    <dbReference type="NCBI Taxonomy" id="318464"/>
    <lineage>
        <taxon>Bacteria</taxon>
        <taxon>Bacillati</taxon>
        <taxon>Bacillota</taxon>
        <taxon>Clostridia</taxon>
        <taxon>Eubacteriales</taxon>
        <taxon>Clostridiaceae</taxon>
        <taxon>Clostridium</taxon>
    </lineage>
</organism>
<dbReference type="RefSeq" id="WP_035132804.1">
    <property type="nucleotide sequence ID" value="NZ_JBQHQR010000001.1"/>
</dbReference>
<dbReference type="Proteomes" id="UP000028542">
    <property type="component" value="Unassembled WGS sequence"/>
</dbReference>
<keyword evidence="4" id="KW-1185">Reference proteome</keyword>